<comment type="caution">
    <text evidence="1">The sequence shown here is derived from an EMBL/GenBank/DDBJ whole genome shotgun (WGS) entry which is preliminary data.</text>
</comment>
<reference evidence="1 2" key="1">
    <citation type="journal article" date="2022" name="bioRxiv">
        <title>The genome of the oomycete Peronosclerospora sorghi, a cosmopolitan pathogen of maize and sorghum, is inflated with dispersed pseudogenes.</title>
        <authorList>
            <person name="Fletcher K."/>
            <person name="Martin F."/>
            <person name="Isakeit T."/>
            <person name="Cavanaugh K."/>
            <person name="Magill C."/>
            <person name="Michelmore R."/>
        </authorList>
    </citation>
    <scope>NUCLEOTIDE SEQUENCE [LARGE SCALE GENOMIC DNA]</scope>
    <source>
        <strain evidence="1">P6</strain>
    </source>
</reference>
<gene>
    <name evidence="1" type="ORF">PsorP6_004812</name>
</gene>
<name>A0ACC0VLS5_9STRA</name>
<accession>A0ACC0VLS5</accession>
<proteinExistence type="predicted"/>
<dbReference type="Proteomes" id="UP001163321">
    <property type="component" value="Chromosome 8"/>
</dbReference>
<sequence>MLAEFLHMRQGNLDLQAYIQKMRYTPSCIVGLPMDMAKQVTAFMTGLKHVPVKTQLLRGYPGTIEEALSRALCENFNADQARFGFRYRPSDNNGAKPMDVSVTQDSDDAVPNASVTVRQAH</sequence>
<organism evidence="1 2">
    <name type="scientific">Peronosclerospora sorghi</name>
    <dbReference type="NCBI Taxonomy" id="230839"/>
    <lineage>
        <taxon>Eukaryota</taxon>
        <taxon>Sar</taxon>
        <taxon>Stramenopiles</taxon>
        <taxon>Oomycota</taxon>
        <taxon>Peronosporomycetes</taxon>
        <taxon>Peronosporales</taxon>
        <taxon>Peronosporaceae</taxon>
        <taxon>Peronosclerospora</taxon>
    </lineage>
</organism>
<protein>
    <submittedName>
        <fullName evidence="1">Uncharacterized protein</fullName>
    </submittedName>
</protein>
<keyword evidence="2" id="KW-1185">Reference proteome</keyword>
<dbReference type="EMBL" id="CM047587">
    <property type="protein sequence ID" value="KAI9906441.1"/>
    <property type="molecule type" value="Genomic_DNA"/>
</dbReference>
<evidence type="ECO:0000313" key="2">
    <source>
        <dbReference type="Proteomes" id="UP001163321"/>
    </source>
</evidence>
<evidence type="ECO:0000313" key="1">
    <source>
        <dbReference type="EMBL" id="KAI9906441.1"/>
    </source>
</evidence>